<comment type="caution">
    <text evidence="1">The sequence shown here is derived from an EMBL/GenBank/DDBJ whole genome shotgun (WGS) entry which is preliminary data.</text>
</comment>
<organism evidence="1 2">
    <name type="scientific">Streptomyces sannanensis</name>
    <dbReference type="NCBI Taxonomy" id="285536"/>
    <lineage>
        <taxon>Bacteria</taxon>
        <taxon>Bacillati</taxon>
        <taxon>Actinomycetota</taxon>
        <taxon>Actinomycetes</taxon>
        <taxon>Kitasatosporales</taxon>
        <taxon>Streptomycetaceae</taxon>
        <taxon>Streptomyces</taxon>
    </lineage>
</organism>
<name>A0ABP6SBU7_9ACTN</name>
<proteinExistence type="predicted"/>
<keyword evidence="2" id="KW-1185">Reference proteome</keyword>
<reference evidence="2" key="1">
    <citation type="journal article" date="2019" name="Int. J. Syst. Evol. Microbiol.">
        <title>The Global Catalogue of Microorganisms (GCM) 10K type strain sequencing project: providing services to taxonomists for standard genome sequencing and annotation.</title>
        <authorList>
            <consortium name="The Broad Institute Genomics Platform"/>
            <consortium name="The Broad Institute Genome Sequencing Center for Infectious Disease"/>
            <person name="Wu L."/>
            <person name="Ma J."/>
        </authorList>
    </citation>
    <scope>NUCLEOTIDE SEQUENCE [LARGE SCALE GENOMIC DNA]</scope>
    <source>
        <strain evidence="2">JCM 9651</strain>
    </source>
</reference>
<protein>
    <submittedName>
        <fullName evidence="1">Uncharacterized protein</fullName>
    </submittedName>
</protein>
<dbReference type="RefSeq" id="WP_345037756.1">
    <property type="nucleotide sequence ID" value="NZ_BAAAYL010000001.1"/>
</dbReference>
<evidence type="ECO:0000313" key="1">
    <source>
        <dbReference type="EMBL" id="GAA3372931.1"/>
    </source>
</evidence>
<accession>A0ABP6SBU7</accession>
<dbReference type="EMBL" id="BAAAYL010000001">
    <property type="protein sequence ID" value="GAA3372931.1"/>
    <property type="molecule type" value="Genomic_DNA"/>
</dbReference>
<evidence type="ECO:0000313" key="2">
    <source>
        <dbReference type="Proteomes" id="UP001499990"/>
    </source>
</evidence>
<dbReference type="Proteomes" id="UP001499990">
    <property type="component" value="Unassembled WGS sequence"/>
</dbReference>
<gene>
    <name evidence="1" type="ORF">GCM10020367_30870</name>
</gene>
<sequence>MPESLGDDDRGDVCGEHERGVPVAQAVQPDAAQSSALVVGKVGVVVEPDGVDGRSP</sequence>